<evidence type="ECO:0000256" key="1">
    <source>
        <dbReference type="ARBA" id="ARBA00004117"/>
    </source>
</evidence>
<evidence type="ECO:0000256" key="4">
    <source>
        <dbReference type="ARBA" id="ARBA00023143"/>
    </source>
</evidence>
<evidence type="ECO:0000256" key="2">
    <source>
        <dbReference type="ARBA" id="ARBA00009677"/>
    </source>
</evidence>
<keyword evidence="4 6" id="KW-0975">Bacterial flagellum</keyword>
<accession>A0AAP8SMY9</accession>
<evidence type="ECO:0000313" key="9">
    <source>
        <dbReference type="EMBL" id="PLW86072.1"/>
    </source>
</evidence>
<comment type="subunit">
    <text evidence="5 6">The basal body constitutes a major portion of the flagellar organelle and consists of four rings (L,P,S, and M) mounted on a central rod. The rod consists of about 26 subunits of FlgG in the distal portion, and FlgB, FlgC and FlgF are thought to build up the proximal portion of the rod with about 6 subunits each.</text>
</comment>
<protein>
    <recommendedName>
        <fullName evidence="3 6">Flagellar basal-body rod protein FlgC</fullName>
    </recommendedName>
</protein>
<gene>
    <name evidence="9" type="primary">flgC</name>
    <name evidence="9" type="ORF">C0029_06365</name>
</gene>
<evidence type="ECO:0000256" key="6">
    <source>
        <dbReference type="RuleBase" id="RU362062"/>
    </source>
</evidence>
<keyword evidence="9" id="KW-0282">Flagellum</keyword>
<evidence type="ECO:0000259" key="8">
    <source>
        <dbReference type="Pfam" id="PF06429"/>
    </source>
</evidence>
<dbReference type="NCBIfam" id="TIGR01395">
    <property type="entry name" value="FlgC"/>
    <property type="match status" value="1"/>
</dbReference>
<proteinExistence type="inferred from homology"/>
<dbReference type="GO" id="GO:0071978">
    <property type="term" value="P:bacterial-type flagellum-dependent swarming motility"/>
    <property type="evidence" value="ECO:0007669"/>
    <property type="project" value="TreeGrafter"/>
</dbReference>
<keyword evidence="9" id="KW-0966">Cell projection</keyword>
<dbReference type="Proteomes" id="UP000235162">
    <property type="component" value="Unassembled WGS sequence"/>
</dbReference>
<keyword evidence="10" id="KW-1185">Reference proteome</keyword>
<organism evidence="9 10">
    <name type="scientific">Halioglobus japonicus</name>
    <dbReference type="NCBI Taxonomy" id="930805"/>
    <lineage>
        <taxon>Bacteria</taxon>
        <taxon>Pseudomonadati</taxon>
        <taxon>Pseudomonadota</taxon>
        <taxon>Gammaproteobacteria</taxon>
        <taxon>Cellvibrionales</taxon>
        <taxon>Halieaceae</taxon>
        <taxon>Halioglobus</taxon>
    </lineage>
</organism>
<evidence type="ECO:0000259" key="7">
    <source>
        <dbReference type="Pfam" id="PF00460"/>
    </source>
</evidence>
<name>A0AAP8SMY9_9GAMM</name>
<evidence type="ECO:0000256" key="5">
    <source>
        <dbReference type="ARBA" id="ARBA00025933"/>
    </source>
</evidence>
<dbReference type="Pfam" id="PF00460">
    <property type="entry name" value="Flg_bb_rod"/>
    <property type="match status" value="1"/>
</dbReference>
<sequence>MFSIFNISSSALAAQSQRLNVAASNMANSGSVAGPGREPYRARHLIFESQAGGMGGVQTVGIVHSNKPFASEYRPDHPLADAEGNIRKPNVEPVHEMVDMMAASRSYQASVEVMNTTKQLMLKTLTLGEN</sequence>
<dbReference type="PANTHER" id="PTHR30435">
    <property type="entry name" value="FLAGELLAR PROTEIN"/>
    <property type="match status" value="1"/>
</dbReference>
<dbReference type="RefSeq" id="WP_066057638.1">
    <property type="nucleotide sequence ID" value="NZ_BMYL01000002.1"/>
</dbReference>
<comment type="caution">
    <text evidence="9">The sequence shown here is derived from an EMBL/GenBank/DDBJ whole genome shotgun (WGS) entry which is preliminary data.</text>
</comment>
<evidence type="ECO:0000256" key="3">
    <source>
        <dbReference type="ARBA" id="ARBA00017941"/>
    </source>
</evidence>
<keyword evidence="9" id="KW-0969">Cilium</keyword>
<dbReference type="InterPro" id="IPR006299">
    <property type="entry name" value="FlgC"/>
</dbReference>
<dbReference type="InterPro" id="IPR001444">
    <property type="entry name" value="Flag_bb_rod_N"/>
</dbReference>
<feature type="domain" description="Flagellar basal body rod protein N-terminal" evidence="7">
    <location>
        <begin position="6"/>
        <end position="29"/>
    </location>
</feature>
<comment type="similarity">
    <text evidence="2">Belongs to the flagella basal body rod proteins family.</text>
</comment>
<dbReference type="InterPro" id="IPR010930">
    <property type="entry name" value="Flg_bb/hook_C_dom"/>
</dbReference>
<dbReference type="Pfam" id="PF06429">
    <property type="entry name" value="Flg_bbr_C"/>
    <property type="match status" value="1"/>
</dbReference>
<dbReference type="PANTHER" id="PTHR30435:SF2">
    <property type="entry name" value="FLAGELLAR BASAL-BODY ROD PROTEIN FLGC"/>
    <property type="match status" value="1"/>
</dbReference>
<dbReference type="KEGG" id="hja:BST95_07320"/>
<dbReference type="AlphaFoldDB" id="A0AAP8SMY9"/>
<dbReference type="EMBL" id="PKUR01000002">
    <property type="protein sequence ID" value="PLW86072.1"/>
    <property type="molecule type" value="Genomic_DNA"/>
</dbReference>
<comment type="subcellular location">
    <subcellularLocation>
        <location evidence="1 6">Bacterial flagellum basal body</location>
    </subcellularLocation>
</comment>
<evidence type="ECO:0000313" key="10">
    <source>
        <dbReference type="Proteomes" id="UP000235162"/>
    </source>
</evidence>
<reference evidence="9 10" key="1">
    <citation type="submission" date="2018-01" db="EMBL/GenBank/DDBJ databases">
        <title>The draft genome sequence of Halioglobus japonicus S1-36.</title>
        <authorList>
            <person name="Du Z.-J."/>
            <person name="Shi M.-J."/>
        </authorList>
    </citation>
    <scope>NUCLEOTIDE SEQUENCE [LARGE SCALE GENOMIC DNA]</scope>
    <source>
        <strain evidence="9 10">S1-36</strain>
    </source>
</reference>
<dbReference type="GO" id="GO:0030694">
    <property type="term" value="C:bacterial-type flagellum basal body, rod"/>
    <property type="evidence" value="ECO:0007669"/>
    <property type="project" value="UniProtKB-UniRule"/>
</dbReference>
<feature type="domain" description="Flagellar basal-body/hook protein C-terminal" evidence="8">
    <location>
        <begin position="83"/>
        <end position="127"/>
    </location>
</feature>